<protein>
    <submittedName>
        <fullName evidence="2">Uncharacterized protein</fullName>
    </submittedName>
</protein>
<keyword evidence="1" id="KW-1133">Transmembrane helix</keyword>
<keyword evidence="1" id="KW-0812">Transmembrane</keyword>
<reference evidence="2" key="1">
    <citation type="journal article" date="2020" name="Nature">
        <title>Giant virus diversity and host interactions through global metagenomics.</title>
        <authorList>
            <person name="Schulz F."/>
            <person name="Roux S."/>
            <person name="Paez-Espino D."/>
            <person name="Jungbluth S."/>
            <person name="Walsh D.A."/>
            <person name="Denef V.J."/>
            <person name="McMahon K.D."/>
            <person name="Konstantinidis K.T."/>
            <person name="Eloe-Fadrosh E.A."/>
            <person name="Kyrpides N.C."/>
            <person name="Woyke T."/>
        </authorList>
    </citation>
    <scope>NUCLEOTIDE SEQUENCE</scope>
    <source>
        <strain evidence="2">GVMAG-M-3300025138-11</strain>
    </source>
</reference>
<sequence>MNYNIIINPITNRKVRVSTPLGQKIIKNYGNILMGGAFFGQAEKPKINPNILKKLQKQHLAQRRHGDCLLSWKTRDTQKNPFNILQCMKDYYCESFNKGQGKLSKSEKTRLDSYIRYVASFDPMINDKDLMKMKSIRERHIVCDKLQFTIDKLIEQNKVEMTDKSIRETLEISQKKLNKLKNLISDLVVTNINRPIFELITKILLTIVIVLDEPKLSKQALKSGQFGGSSKEDDTITIKEIVNSIYDLVVSRHTLNLGLSIGALFMTGGTSSILNAFSSFANAFTEIGPIYALIDRATSPYFQSWDFFSGIKSLFSRFSVASIMTIIIGLISWSLANLESPLIESQMEKYTDWKPEDVEKLTGQSFTTVITLVIMTLIYNLLFYLKGFLWKISALPKILEYEDSDYDRIKGKLWKKTMKFLKDDDSTRYTQLMKFYKENNPSKATKTEINKILNNIGSGKKYKTYEELKQRLLQKYKITDYTW</sequence>
<feature type="transmembrane region" description="Helical" evidence="1">
    <location>
        <begin position="314"/>
        <end position="336"/>
    </location>
</feature>
<dbReference type="EMBL" id="MN740280">
    <property type="protein sequence ID" value="QHT97563.1"/>
    <property type="molecule type" value="Genomic_DNA"/>
</dbReference>
<evidence type="ECO:0000313" key="2">
    <source>
        <dbReference type="EMBL" id="QHT97563.1"/>
    </source>
</evidence>
<keyword evidence="1" id="KW-0472">Membrane</keyword>
<dbReference type="AlphaFoldDB" id="A0A6C0J1N2"/>
<organism evidence="2">
    <name type="scientific">viral metagenome</name>
    <dbReference type="NCBI Taxonomy" id="1070528"/>
    <lineage>
        <taxon>unclassified sequences</taxon>
        <taxon>metagenomes</taxon>
        <taxon>organismal metagenomes</taxon>
    </lineage>
</organism>
<proteinExistence type="predicted"/>
<evidence type="ECO:0000256" key="1">
    <source>
        <dbReference type="SAM" id="Phobius"/>
    </source>
</evidence>
<name>A0A6C0J1N2_9ZZZZ</name>
<feature type="transmembrane region" description="Helical" evidence="1">
    <location>
        <begin position="365"/>
        <end position="385"/>
    </location>
</feature>
<accession>A0A6C0J1N2</accession>